<feature type="binding site" evidence="14">
    <location>
        <position position="423"/>
    </location>
    <ligand>
        <name>Zn(2+)</name>
        <dbReference type="ChEBI" id="CHEBI:29105"/>
    </ligand>
</feature>
<feature type="binding site" evidence="14">
    <location>
        <position position="326"/>
    </location>
    <ligand>
        <name>NAD(+)</name>
        <dbReference type="ChEBI" id="CHEBI:57540"/>
    </ligand>
</feature>
<dbReference type="NCBIfam" id="NF005932">
    <property type="entry name" value="PRK07956.1"/>
    <property type="match status" value="1"/>
</dbReference>
<dbReference type="AlphaFoldDB" id="A0A1F8EDT4"/>
<dbReference type="Gene3D" id="6.20.10.30">
    <property type="match status" value="1"/>
</dbReference>
<reference evidence="17 18" key="1">
    <citation type="journal article" date="2016" name="Nat. Commun.">
        <title>Thousands of microbial genomes shed light on interconnected biogeochemical processes in an aquifer system.</title>
        <authorList>
            <person name="Anantharaman K."/>
            <person name="Brown C.T."/>
            <person name="Hug L.A."/>
            <person name="Sharon I."/>
            <person name="Castelle C.J."/>
            <person name="Probst A.J."/>
            <person name="Thomas B.C."/>
            <person name="Singh A."/>
            <person name="Wilkins M.J."/>
            <person name="Karaoz U."/>
            <person name="Brodie E.L."/>
            <person name="Williams K.H."/>
            <person name="Hubbard S.S."/>
            <person name="Banfield J.F."/>
        </authorList>
    </citation>
    <scope>NUCLEOTIDE SEQUENCE [LARGE SCALE GENOMIC DNA]</scope>
</reference>
<dbReference type="InterPro" id="IPR036420">
    <property type="entry name" value="BRCT_dom_sf"/>
</dbReference>
<dbReference type="InterPro" id="IPR033136">
    <property type="entry name" value="DNA_ligase_CS"/>
</dbReference>
<evidence type="ECO:0000256" key="1">
    <source>
        <dbReference type="ARBA" id="ARBA00004067"/>
    </source>
</evidence>
<sequence>MDKIKAKERIEKLRKAINHHRYLYHVLDRQEISDEALDTLKKELFDLEQKFPEWITPESPTQRVAGKPLKQFKKIRHPEPMLSFNDAFDENDMEEWEKRFEKVIPDASRHGYYCELKIDGLAIELIYKNGRLDTGSTRGDGIIGEDVTQNLKTVDAIPLNLELQNSKLVQPGYPGGLKIPERLVVRGEVFITKGDFKRINKEQKKAGFKIYANPRNLAAGSIRQLDPKVTASRHLDSYAYSLITNLGQKTHEDEHLILKSLGFKTNPHNKSAQNIEGINKFRNHWEKEREKLNYEIDGVVVILNHNNTLDRLGVVGKAPRGAIAYKFSPKESETVVEDIIVQVGRTGVLTPVAVLRPVRIGGTTVSRATLHNLDEIKRLGLKIGDTVIVGRAGDVIPDVKKVLKELRTGREKEFHMLQKCPACGELVEQFADQVAYRCVNRGCPAIKRKAIYHFASRKALNMAGIGPRIVDNLMTAGLIRDSADLFNLKKEDLLNLERFAEKSAENVINVIQSKKEVPLNKFIYSLGIDHVGEETGFVLAKKFKKLENLQRATLNDLQSVSDVGPVVAQSIYNWFQKPYNKNILSKFKKAGVHVIEEKATKKSTKLTGKIFVLTGTLETLGRDEAQDKIRELGGDVSSSVSKNTDYVVTGSEPGSKYGEAQKLGVKILDEKEFLNLIK</sequence>
<dbReference type="EC" id="6.5.1.2" evidence="2 14"/>
<dbReference type="InterPro" id="IPR012340">
    <property type="entry name" value="NA-bd_OB-fold"/>
</dbReference>
<evidence type="ECO:0000256" key="4">
    <source>
        <dbReference type="ARBA" id="ARBA00022598"/>
    </source>
</evidence>
<dbReference type="CDD" id="cd00114">
    <property type="entry name" value="LIGANc"/>
    <property type="match status" value="1"/>
</dbReference>
<evidence type="ECO:0000256" key="6">
    <source>
        <dbReference type="ARBA" id="ARBA00022723"/>
    </source>
</evidence>
<dbReference type="Pfam" id="PF12826">
    <property type="entry name" value="HHH_2"/>
    <property type="match status" value="1"/>
</dbReference>
<keyword evidence="9 14" id="KW-0460">Magnesium</keyword>
<organism evidence="17 18">
    <name type="scientific">Candidatus Yanofskybacteria bacterium RIFCSPHIGHO2_01_FULL_41_26</name>
    <dbReference type="NCBI Taxonomy" id="1802661"/>
    <lineage>
        <taxon>Bacteria</taxon>
        <taxon>Candidatus Yanofskyibacteriota</taxon>
    </lineage>
</organism>
<evidence type="ECO:0000256" key="2">
    <source>
        <dbReference type="ARBA" id="ARBA00012722"/>
    </source>
</evidence>
<keyword evidence="6 14" id="KW-0479">Metal-binding</keyword>
<dbReference type="PANTHER" id="PTHR23389">
    <property type="entry name" value="CHROMOSOME TRANSMISSION FIDELITY FACTOR 18"/>
    <property type="match status" value="1"/>
</dbReference>
<dbReference type="Gene3D" id="3.30.470.30">
    <property type="entry name" value="DNA ligase/mRNA capping enzyme"/>
    <property type="match status" value="1"/>
</dbReference>
<feature type="binding site" evidence="14">
    <location>
        <position position="420"/>
    </location>
    <ligand>
        <name>Zn(2+)</name>
        <dbReference type="ChEBI" id="CHEBI:29105"/>
    </ligand>
</feature>
<dbReference type="Pfam" id="PF22745">
    <property type="entry name" value="Nlig-Ia"/>
    <property type="match status" value="1"/>
</dbReference>
<evidence type="ECO:0000256" key="5">
    <source>
        <dbReference type="ARBA" id="ARBA00022705"/>
    </source>
</evidence>
<feature type="binding site" evidence="14">
    <location>
        <begin position="83"/>
        <end position="84"/>
    </location>
    <ligand>
        <name>NAD(+)</name>
        <dbReference type="ChEBI" id="CHEBI:57540"/>
    </ligand>
</feature>
<dbReference type="InterPro" id="IPR004150">
    <property type="entry name" value="NAD_DNA_ligase_OB"/>
</dbReference>
<keyword evidence="11 14" id="KW-0234">DNA repair</keyword>
<dbReference type="Gene3D" id="3.40.50.10190">
    <property type="entry name" value="BRCT domain"/>
    <property type="match status" value="1"/>
</dbReference>
<dbReference type="GO" id="GO:0003677">
    <property type="term" value="F:DNA binding"/>
    <property type="evidence" value="ECO:0007669"/>
    <property type="project" value="InterPro"/>
</dbReference>
<dbReference type="FunFam" id="1.10.150.20:FF:000007">
    <property type="entry name" value="DNA ligase"/>
    <property type="match status" value="1"/>
</dbReference>
<dbReference type="Gene3D" id="1.10.287.610">
    <property type="entry name" value="Helix hairpin bin"/>
    <property type="match status" value="1"/>
</dbReference>
<feature type="domain" description="BRCT" evidence="16">
    <location>
        <begin position="601"/>
        <end position="678"/>
    </location>
</feature>
<dbReference type="PROSITE" id="PS01056">
    <property type="entry name" value="DNA_LIGASE_N2"/>
    <property type="match status" value="1"/>
</dbReference>
<protein>
    <recommendedName>
        <fullName evidence="3 14">DNA ligase</fullName>
        <ecNumber evidence="2 14">6.5.1.2</ecNumber>
    </recommendedName>
    <alternativeName>
        <fullName evidence="14">Polydeoxyribonucleotide synthase [NAD(+)]</fullName>
    </alternativeName>
</protein>
<dbReference type="InterPro" id="IPR001357">
    <property type="entry name" value="BRCT_dom"/>
</dbReference>
<evidence type="ECO:0000259" key="16">
    <source>
        <dbReference type="PROSITE" id="PS50172"/>
    </source>
</evidence>
<comment type="similarity">
    <text evidence="13 14">Belongs to the NAD-dependent DNA ligase family. LigA subfamily.</text>
</comment>
<keyword evidence="5 14" id="KW-0235">DNA replication</keyword>
<dbReference type="PROSITE" id="PS01055">
    <property type="entry name" value="DNA_LIGASE_N1"/>
    <property type="match status" value="1"/>
</dbReference>
<dbReference type="InterPro" id="IPR018239">
    <property type="entry name" value="DNA_ligase_AS"/>
</dbReference>
<dbReference type="InterPro" id="IPR004149">
    <property type="entry name" value="Znf_DNAligase_C4"/>
</dbReference>
<dbReference type="InterPro" id="IPR013840">
    <property type="entry name" value="DNAligase_N"/>
</dbReference>
<dbReference type="STRING" id="1802661.A2649_01485"/>
<dbReference type="SUPFAM" id="SSF50249">
    <property type="entry name" value="Nucleic acid-binding proteins"/>
    <property type="match status" value="1"/>
</dbReference>
<comment type="cofactor">
    <cofactor evidence="14">
        <name>Mg(2+)</name>
        <dbReference type="ChEBI" id="CHEBI:18420"/>
    </cofactor>
    <cofactor evidence="14">
        <name>Mn(2+)</name>
        <dbReference type="ChEBI" id="CHEBI:29035"/>
    </cofactor>
</comment>
<dbReference type="PANTHER" id="PTHR23389:SF9">
    <property type="entry name" value="DNA LIGASE"/>
    <property type="match status" value="1"/>
</dbReference>
<evidence type="ECO:0000256" key="10">
    <source>
        <dbReference type="ARBA" id="ARBA00023027"/>
    </source>
</evidence>
<feature type="binding site" evidence="14">
    <location>
        <position position="443"/>
    </location>
    <ligand>
        <name>Zn(2+)</name>
        <dbReference type="ChEBI" id="CHEBI:29105"/>
    </ligand>
</feature>
<feature type="binding site" evidence="14">
    <location>
        <position position="188"/>
    </location>
    <ligand>
        <name>NAD(+)</name>
        <dbReference type="ChEBI" id="CHEBI:57540"/>
    </ligand>
</feature>
<dbReference type="HAMAP" id="MF_01588">
    <property type="entry name" value="DNA_ligase_A"/>
    <property type="match status" value="1"/>
</dbReference>
<dbReference type="GO" id="GO:0006260">
    <property type="term" value="P:DNA replication"/>
    <property type="evidence" value="ECO:0007669"/>
    <property type="project" value="UniProtKB-KW"/>
</dbReference>
<evidence type="ECO:0000256" key="8">
    <source>
        <dbReference type="ARBA" id="ARBA00022833"/>
    </source>
</evidence>
<dbReference type="CDD" id="cd17748">
    <property type="entry name" value="BRCT_DNA_ligase_like"/>
    <property type="match status" value="1"/>
</dbReference>
<dbReference type="Pfam" id="PF03120">
    <property type="entry name" value="OB_DNA_ligase"/>
    <property type="match status" value="1"/>
</dbReference>
<dbReference type="Gene3D" id="2.40.50.140">
    <property type="entry name" value="Nucleic acid-binding proteins"/>
    <property type="match status" value="1"/>
</dbReference>
<keyword evidence="14" id="KW-0464">Manganese</keyword>
<evidence type="ECO:0000313" key="18">
    <source>
        <dbReference type="Proteomes" id="UP000176893"/>
    </source>
</evidence>
<dbReference type="PROSITE" id="PS50172">
    <property type="entry name" value="BRCT"/>
    <property type="match status" value="1"/>
</dbReference>
<dbReference type="InterPro" id="IPR003583">
    <property type="entry name" value="Hlx-hairpin-Hlx_DNA-bd_motif"/>
</dbReference>
<dbReference type="GO" id="GO:0003911">
    <property type="term" value="F:DNA ligase (NAD+) activity"/>
    <property type="evidence" value="ECO:0007669"/>
    <property type="project" value="UniProtKB-UniRule"/>
</dbReference>
<dbReference type="SMART" id="SM00292">
    <property type="entry name" value="BRCT"/>
    <property type="match status" value="1"/>
</dbReference>
<comment type="catalytic activity">
    <reaction evidence="12 14 15">
        <text>NAD(+) + (deoxyribonucleotide)n-3'-hydroxyl + 5'-phospho-(deoxyribonucleotide)m = (deoxyribonucleotide)n+m + AMP + beta-nicotinamide D-nucleotide.</text>
        <dbReference type="EC" id="6.5.1.2"/>
    </reaction>
</comment>
<gene>
    <name evidence="14" type="primary">ligA</name>
    <name evidence="17" type="ORF">A2649_01485</name>
</gene>
<dbReference type="Pfam" id="PF03119">
    <property type="entry name" value="DNA_ligase_ZBD"/>
    <property type="match status" value="1"/>
</dbReference>
<dbReference type="EMBL" id="MGJB01000006">
    <property type="protein sequence ID" value="OGM99013.1"/>
    <property type="molecule type" value="Genomic_DNA"/>
</dbReference>
<dbReference type="InterPro" id="IPR041663">
    <property type="entry name" value="DisA/LigA_HHH"/>
</dbReference>
<dbReference type="PIRSF" id="PIRSF001604">
    <property type="entry name" value="LigA"/>
    <property type="match status" value="1"/>
</dbReference>
<proteinExistence type="inferred from homology"/>
<dbReference type="GO" id="GO:0005829">
    <property type="term" value="C:cytosol"/>
    <property type="evidence" value="ECO:0007669"/>
    <property type="project" value="TreeGrafter"/>
</dbReference>
<name>A0A1F8EDT4_9BACT</name>
<dbReference type="NCBIfam" id="TIGR00575">
    <property type="entry name" value="dnlj"/>
    <property type="match status" value="1"/>
</dbReference>
<feature type="binding site" evidence="14">
    <location>
        <position position="115"/>
    </location>
    <ligand>
        <name>NAD(+)</name>
        <dbReference type="ChEBI" id="CHEBI:57540"/>
    </ligand>
</feature>
<dbReference type="Pfam" id="PF14520">
    <property type="entry name" value="HHH_5"/>
    <property type="match status" value="1"/>
</dbReference>
<evidence type="ECO:0000256" key="7">
    <source>
        <dbReference type="ARBA" id="ARBA00022763"/>
    </source>
</evidence>
<evidence type="ECO:0000256" key="3">
    <source>
        <dbReference type="ARBA" id="ARBA00013308"/>
    </source>
</evidence>
<evidence type="ECO:0000256" key="14">
    <source>
        <dbReference type="HAMAP-Rule" id="MF_01588"/>
    </source>
</evidence>
<comment type="caution">
    <text evidence="17">The sequence shown here is derived from an EMBL/GenBank/DDBJ whole genome shotgun (WGS) entry which is preliminary data.</text>
</comment>
<evidence type="ECO:0000256" key="9">
    <source>
        <dbReference type="ARBA" id="ARBA00022842"/>
    </source>
</evidence>
<feature type="binding site" evidence="14">
    <location>
        <position position="438"/>
    </location>
    <ligand>
        <name>Zn(2+)</name>
        <dbReference type="ChEBI" id="CHEBI:29105"/>
    </ligand>
</feature>
<dbReference type="GO" id="GO:0046872">
    <property type="term" value="F:metal ion binding"/>
    <property type="evidence" value="ECO:0007669"/>
    <property type="project" value="UniProtKB-KW"/>
</dbReference>
<evidence type="ECO:0000256" key="13">
    <source>
        <dbReference type="ARBA" id="ARBA00060881"/>
    </source>
</evidence>
<dbReference type="Pfam" id="PF00533">
    <property type="entry name" value="BRCT"/>
    <property type="match status" value="1"/>
</dbReference>
<dbReference type="SMART" id="SM00278">
    <property type="entry name" value="HhH1"/>
    <property type="match status" value="3"/>
</dbReference>
<dbReference type="FunFam" id="1.10.150.20:FF:000006">
    <property type="entry name" value="DNA ligase"/>
    <property type="match status" value="1"/>
</dbReference>
<comment type="caution">
    <text evidence="14">Lacks conserved residue(s) required for the propagation of feature annotation.</text>
</comment>
<dbReference type="Proteomes" id="UP000176893">
    <property type="component" value="Unassembled WGS sequence"/>
</dbReference>
<feature type="active site" description="N6-AMP-lysine intermediate" evidence="14">
    <location>
        <position position="117"/>
    </location>
</feature>
<dbReference type="FunFam" id="2.40.50.140:FF:000012">
    <property type="entry name" value="DNA ligase"/>
    <property type="match status" value="1"/>
</dbReference>
<dbReference type="GO" id="GO:0006281">
    <property type="term" value="P:DNA repair"/>
    <property type="evidence" value="ECO:0007669"/>
    <property type="project" value="UniProtKB-KW"/>
</dbReference>
<evidence type="ECO:0000313" key="17">
    <source>
        <dbReference type="EMBL" id="OGM99013.1"/>
    </source>
</evidence>
<dbReference type="SUPFAM" id="SSF52113">
    <property type="entry name" value="BRCT domain"/>
    <property type="match status" value="1"/>
</dbReference>
<dbReference type="SUPFAM" id="SSF47781">
    <property type="entry name" value="RuvA domain 2-like"/>
    <property type="match status" value="1"/>
</dbReference>
<dbReference type="SMART" id="SM00532">
    <property type="entry name" value="LIGANc"/>
    <property type="match status" value="1"/>
</dbReference>
<evidence type="ECO:0000256" key="12">
    <source>
        <dbReference type="ARBA" id="ARBA00034005"/>
    </source>
</evidence>
<dbReference type="InterPro" id="IPR013839">
    <property type="entry name" value="DNAligase_adenylation"/>
</dbReference>
<accession>A0A1F8EDT4</accession>
<keyword evidence="7 14" id="KW-0227">DNA damage</keyword>
<evidence type="ECO:0000256" key="15">
    <source>
        <dbReference type="RuleBase" id="RU000618"/>
    </source>
</evidence>
<dbReference type="InterPro" id="IPR010994">
    <property type="entry name" value="RuvA_2-like"/>
</dbReference>
<feature type="binding site" evidence="14">
    <location>
        <position position="138"/>
    </location>
    <ligand>
        <name>NAD(+)</name>
        <dbReference type="ChEBI" id="CHEBI:57540"/>
    </ligand>
</feature>
<evidence type="ECO:0000256" key="11">
    <source>
        <dbReference type="ARBA" id="ARBA00023204"/>
    </source>
</evidence>
<keyword evidence="4 14" id="KW-0436">Ligase</keyword>
<comment type="function">
    <text evidence="1 14">DNA ligase that catalyzes the formation of phosphodiester linkages between 5'-phosphoryl and 3'-hydroxyl groups in double-stranded DNA using NAD as a coenzyme and as the energy source for the reaction. It is essential for DNA replication and repair of damaged DNA.</text>
</comment>
<dbReference type="Pfam" id="PF01653">
    <property type="entry name" value="DNA_ligase_aden"/>
    <property type="match status" value="1"/>
</dbReference>
<dbReference type="Gene3D" id="1.10.150.20">
    <property type="entry name" value="5' to 3' exonuclease, C-terminal subdomain"/>
    <property type="match status" value="2"/>
</dbReference>
<keyword evidence="8 14" id="KW-0862">Zinc</keyword>
<dbReference type="InterPro" id="IPR001679">
    <property type="entry name" value="DNA_ligase"/>
</dbReference>
<dbReference type="SUPFAM" id="SSF56091">
    <property type="entry name" value="DNA ligase/mRNA capping enzyme, catalytic domain"/>
    <property type="match status" value="1"/>
</dbReference>
<keyword evidence="10 14" id="KW-0520">NAD</keyword>